<organism evidence="1 2">
    <name type="scientific">Octopus vulgaris</name>
    <name type="common">Common octopus</name>
    <dbReference type="NCBI Taxonomy" id="6645"/>
    <lineage>
        <taxon>Eukaryota</taxon>
        <taxon>Metazoa</taxon>
        <taxon>Spiralia</taxon>
        <taxon>Lophotrochozoa</taxon>
        <taxon>Mollusca</taxon>
        <taxon>Cephalopoda</taxon>
        <taxon>Coleoidea</taxon>
        <taxon>Octopodiformes</taxon>
        <taxon>Octopoda</taxon>
        <taxon>Incirrata</taxon>
        <taxon>Octopodidae</taxon>
        <taxon>Octopus</taxon>
    </lineage>
</organism>
<reference evidence="1" key="1">
    <citation type="submission" date="2023-08" db="EMBL/GenBank/DDBJ databases">
        <authorList>
            <person name="Alioto T."/>
            <person name="Alioto T."/>
            <person name="Gomez Garrido J."/>
        </authorList>
    </citation>
    <scope>NUCLEOTIDE SEQUENCE</scope>
</reference>
<name>A0AA36B2R5_OCTVU</name>
<keyword evidence="2" id="KW-1185">Reference proteome</keyword>
<gene>
    <name evidence="1" type="ORF">OCTVUL_1B020171</name>
</gene>
<evidence type="ECO:0000313" key="1">
    <source>
        <dbReference type="EMBL" id="CAI9725817.1"/>
    </source>
</evidence>
<evidence type="ECO:0000313" key="2">
    <source>
        <dbReference type="Proteomes" id="UP001162480"/>
    </source>
</evidence>
<dbReference type="AlphaFoldDB" id="A0AA36B2R5"/>
<dbReference type="GO" id="GO:0003676">
    <property type="term" value="F:nucleic acid binding"/>
    <property type="evidence" value="ECO:0007669"/>
    <property type="project" value="InterPro"/>
</dbReference>
<dbReference type="InterPro" id="IPR036397">
    <property type="entry name" value="RNaseH_sf"/>
</dbReference>
<dbReference type="EMBL" id="OX597820">
    <property type="protein sequence ID" value="CAI9725817.1"/>
    <property type="molecule type" value="Genomic_DNA"/>
</dbReference>
<accession>A0AA36B2R5</accession>
<dbReference type="Proteomes" id="UP001162480">
    <property type="component" value="Chromosome 7"/>
</dbReference>
<proteinExistence type="predicted"/>
<sequence>MLRGNMSAAGVGGVTFIERTIESGLYCDILQKTMLKSIKELRSHSMFQHDNDPKYTSKMTTKSAPLHTANFLYGKKENLATTHARMVSHRIVQVS</sequence>
<dbReference type="Gene3D" id="3.30.420.10">
    <property type="entry name" value="Ribonuclease H-like superfamily/Ribonuclease H"/>
    <property type="match status" value="1"/>
</dbReference>
<protein>
    <submittedName>
        <fullName evidence="1">Uncharacterized protein</fullName>
    </submittedName>
</protein>